<protein>
    <submittedName>
        <fullName evidence="2">Uncharacterized protein</fullName>
    </submittedName>
</protein>
<reference evidence="2 3" key="1">
    <citation type="journal article" date="2014" name="PLoS ONE">
        <title>Global Analysis of Gene Expression Profiles in Physic Nut (Jatropha curcas L.) Seedlings Exposed to Salt Stress.</title>
        <authorList>
            <person name="Zhang L."/>
            <person name="Zhang C."/>
            <person name="Wu P."/>
            <person name="Chen Y."/>
            <person name="Li M."/>
            <person name="Jiang H."/>
            <person name="Wu G."/>
        </authorList>
    </citation>
    <scope>NUCLEOTIDE SEQUENCE [LARGE SCALE GENOMIC DNA]</scope>
    <source>
        <strain evidence="3">cv. GZQX0401</strain>
        <tissue evidence="2">Young leaves</tissue>
    </source>
</reference>
<evidence type="ECO:0000313" key="2">
    <source>
        <dbReference type="EMBL" id="KDP30634.1"/>
    </source>
</evidence>
<sequence length="202" mass="22158">MDSDKFEEYSSLVDLVYSGALSATGKSHANGFFKRQRVSHYPGLPSNGGSATDEAVENYGANGGGGAVAGRDGEGSGGGGEGGGGGEALGGGGGGALRIPILLRTPRNELQQLYEIDLYSDMNREQVLDLLHHHWCLYANQPPRQNVTRETVWPGFRVIFCGLLDIYDPYPDEEDFVELDFNGDWFQFHYRIERIIVERLAR</sequence>
<evidence type="ECO:0000313" key="3">
    <source>
        <dbReference type="Proteomes" id="UP000027138"/>
    </source>
</evidence>
<proteinExistence type="predicted"/>
<dbReference type="EMBL" id="KK914656">
    <property type="protein sequence ID" value="KDP30634.1"/>
    <property type="molecule type" value="Genomic_DNA"/>
</dbReference>
<dbReference type="AlphaFoldDB" id="A0A067KFM1"/>
<evidence type="ECO:0000256" key="1">
    <source>
        <dbReference type="SAM" id="MobiDB-lite"/>
    </source>
</evidence>
<dbReference type="OrthoDB" id="860021at2759"/>
<keyword evidence="3" id="KW-1185">Reference proteome</keyword>
<organism evidence="2 3">
    <name type="scientific">Jatropha curcas</name>
    <name type="common">Barbados nut</name>
    <dbReference type="NCBI Taxonomy" id="180498"/>
    <lineage>
        <taxon>Eukaryota</taxon>
        <taxon>Viridiplantae</taxon>
        <taxon>Streptophyta</taxon>
        <taxon>Embryophyta</taxon>
        <taxon>Tracheophyta</taxon>
        <taxon>Spermatophyta</taxon>
        <taxon>Magnoliopsida</taxon>
        <taxon>eudicotyledons</taxon>
        <taxon>Gunneridae</taxon>
        <taxon>Pentapetalae</taxon>
        <taxon>rosids</taxon>
        <taxon>fabids</taxon>
        <taxon>Malpighiales</taxon>
        <taxon>Euphorbiaceae</taxon>
        <taxon>Crotonoideae</taxon>
        <taxon>Jatropheae</taxon>
        <taxon>Jatropha</taxon>
    </lineage>
</organism>
<feature type="region of interest" description="Disordered" evidence="1">
    <location>
        <begin position="63"/>
        <end position="89"/>
    </location>
</feature>
<accession>A0A067KFM1</accession>
<gene>
    <name evidence="2" type="ORF">JCGZ_16199</name>
</gene>
<feature type="compositionally biased region" description="Gly residues" evidence="1">
    <location>
        <begin position="75"/>
        <end position="89"/>
    </location>
</feature>
<dbReference type="Proteomes" id="UP000027138">
    <property type="component" value="Unassembled WGS sequence"/>
</dbReference>
<name>A0A067KFM1_JATCU</name>